<organism evidence="1 2">
    <name type="scientific">Novipirellula aureliae</name>
    <dbReference type="NCBI Taxonomy" id="2527966"/>
    <lineage>
        <taxon>Bacteria</taxon>
        <taxon>Pseudomonadati</taxon>
        <taxon>Planctomycetota</taxon>
        <taxon>Planctomycetia</taxon>
        <taxon>Pirellulales</taxon>
        <taxon>Pirellulaceae</taxon>
        <taxon>Novipirellula</taxon>
    </lineage>
</organism>
<sequence length="87" mass="9913">MERFREERKLAPTPDEPATAIESMKELLGYAVKQFAEGTGRHRVQMQYMEVFDKEVAKNFIQARGRSGKVPSASLRSPRFDRIAGVI</sequence>
<dbReference type="Proteomes" id="UP000315471">
    <property type="component" value="Unassembled WGS sequence"/>
</dbReference>
<evidence type="ECO:0000313" key="1">
    <source>
        <dbReference type="EMBL" id="TWU36490.1"/>
    </source>
</evidence>
<reference evidence="1 2" key="1">
    <citation type="submission" date="2019-02" db="EMBL/GenBank/DDBJ databases">
        <title>Deep-cultivation of Planctomycetes and their phenomic and genomic characterization uncovers novel biology.</title>
        <authorList>
            <person name="Wiegand S."/>
            <person name="Jogler M."/>
            <person name="Boedeker C."/>
            <person name="Pinto D."/>
            <person name="Vollmers J."/>
            <person name="Rivas-Marin E."/>
            <person name="Kohn T."/>
            <person name="Peeters S.H."/>
            <person name="Heuer A."/>
            <person name="Rast P."/>
            <person name="Oberbeckmann S."/>
            <person name="Bunk B."/>
            <person name="Jeske O."/>
            <person name="Meyerdierks A."/>
            <person name="Storesund J.E."/>
            <person name="Kallscheuer N."/>
            <person name="Luecker S."/>
            <person name="Lage O.M."/>
            <person name="Pohl T."/>
            <person name="Merkel B.J."/>
            <person name="Hornburger P."/>
            <person name="Mueller R.-W."/>
            <person name="Bruemmer F."/>
            <person name="Labrenz M."/>
            <person name="Spormann A.M."/>
            <person name="Op Den Camp H."/>
            <person name="Overmann J."/>
            <person name="Amann R."/>
            <person name="Jetten M.S.M."/>
            <person name="Mascher T."/>
            <person name="Medema M.H."/>
            <person name="Devos D.P."/>
            <person name="Kaster A.-K."/>
            <person name="Ovreas L."/>
            <person name="Rohde M."/>
            <person name="Galperin M.Y."/>
            <person name="Jogler C."/>
        </authorList>
    </citation>
    <scope>NUCLEOTIDE SEQUENCE [LARGE SCALE GENOMIC DNA]</scope>
    <source>
        <strain evidence="1 2">Q31b</strain>
    </source>
</reference>
<protein>
    <submittedName>
        <fullName evidence="1">Uncharacterized protein</fullName>
    </submittedName>
</protein>
<name>A0A5C6DI27_9BACT</name>
<keyword evidence="2" id="KW-1185">Reference proteome</keyword>
<gene>
    <name evidence="1" type="ORF">Q31b_47710</name>
</gene>
<dbReference type="AlphaFoldDB" id="A0A5C6DI27"/>
<evidence type="ECO:0000313" key="2">
    <source>
        <dbReference type="Proteomes" id="UP000315471"/>
    </source>
</evidence>
<dbReference type="EMBL" id="SJPY01000008">
    <property type="protein sequence ID" value="TWU36490.1"/>
    <property type="molecule type" value="Genomic_DNA"/>
</dbReference>
<comment type="caution">
    <text evidence="1">The sequence shown here is derived from an EMBL/GenBank/DDBJ whole genome shotgun (WGS) entry which is preliminary data.</text>
</comment>
<accession>A0A5C6DI27</accession>
<dbReference type="OrthoDB" id="2590988at2"/>
<proteinExistence type="predicted"/>